<dbReference type="InterPro" id="IPR011527">
    <property type="entry name" value="ABC1_TM_dom"/>
</dbReference>
<dbReference type="GO" id="GO:0012505">
    <property type="term" value="C:endomembrane system"/>
    <property type="evidence" value="ECO:0007669"/>
    <property type="project" value="UniProtKB-SubCell"/>
</dbReference>
<dbReference type="SUPFAM" id="SSF90123">
    <property type="entry name" value="ABC transporter transmembrane region"/>
    <property type="match status" value="1"/>
</dbReference>
<keyword evidence="2" id="KW-0813">Transport</keyword>
<comment type="subcellular location">
    <subcellularLocation>
        <location evidence="1">Endomembrane system</location>
        <topology evidence="1">Multi-pass membrane protein</topology>
    </subcellularLocation>
</comment>
<dbReference type="PROSITE" id="PS50929">
    <property type="entry name" value="ABC_TM1F"/>
    <property type="match status" value="1"/>
</dbReference>
<comment type="caution">
    <text evidence="11">The sequence shown here is derived from an EMBL/GenBank/DDBJ whole genome shotgun (WGS) entry which is preliminary data.</text>
</comment>
<keyword evidence="12" id="KW-1185">Reference proteome</keyword>
<proteinExistence type="predicted"/>
<dbReference type="GO" id="GO:0140359">
    <property type="term" value="F:ABC-type transporter activity"/>
    <property type="evidence" value="ECO:0007669"/>
    <property type="project" value="InterPro"/>
</dbReference>
<organism evidence="11 12">
    <name type="scientific">Cymbomonas tetramitiformis</name>
    <dbReference type="NCBI Taxonomy" id="36881"/>
    <lineage>
        <taxon>Eukaryota</taxon>
        <taxon>Viridiplantae</taxon>
        <taxon>Chlorophyta</taxon>
        <taxon>Pyramimonadophyceae</taxon>
        <taxon>Pyramimonadales</taxon>
        <taxon>Pyramimonadaceae</taxon>
        <taxon>Cymbomonas</taxon>
    </lineage>
</organism>
<evidence type="ECO:0000256" key="5">
    <source>
        <dbReference type="ARBA" id="ARBA00022741"/>
    </source>
</evidence>
<keyword evidence="3 9" id="KW-0812">Transmembrane</keyword>
<dbReference type="PANTHER" id="PTHR24223">
    <property type="entry name" value="ATP-BINDING CASSETTE SUB-FAMILY C"/>
    <property type="match status" value="1"/>
</dbReference>
<dbReference type="AlphaFoldDB" id="A0AAE0FVS9"/>
<keyword evidence="8 9" id="KW-0472">Membrane</keyword>
<feature type="transmembrane region" description="Helical" evidence="9">
    <location>
        <begin position="47"/>
        <end position="64"/>
    </location>
</feature>
<dbReference type="Pfam" id="PF00664">
    <property type="entry name" value="ABC_membrane"/>
    <property type="match status" value="1"/>
</dbReference>
<dbReference type="GO" id="GO:0005524">
    <property type="term" value="F:ATP binding"/>
    <property type="evidence" value="ECO:0007669"/>
    <property type="project" value="UniProtKB-KW"/>
</dbReference>
<accession>A0AAE0FVS9</accession>
<feature type="transmembrane region" description="Helical" evidence="9">
    <location>
        <begin position="14"/>
        <end position="35"/>
    </location>
</feature>
<keyword evidence="4" id="KW-0677">Repeat</keyword>
<feature type="transmembrane region" description="Helical" evidence="9">
    <location>
        <begin position="230"/>
        <end position="254"/>
    </location>
</feature>
<dbReference type="Proteomes" id="UP001190700">
    <property type="component" value="Unassembled WGS sequence"/>
</dbReference>
<evidence type="ECO:0000256" key="8">
    <source>
        <dbReference type="ARBA" id="ARBA00023136"/>
    </source>
</evidence>
<keyword evidence="5" id="KW-0547">Nucleotide-binding</keyword>
<evidence type="ECO:0000256" key="3">
    <source>
        <dbReference type="ARBA" id="ARBA00022692"/>
    </source>
</evidence>
<evidence type="ECO:0000256" key="9">
    <source>
        <dbReference type="SAM" id="Phobius"/>
    </source>
</evidence>
<evidence type="ECO:0000259" key="10">
    <source>
        <dbReference type="PROSITE" id="PS50929"/>
    </source>
</evidence>
<dbReference type="InterPro" id="IPR036640">
    <property type="entry name" value="ABC1_TM_sf"/>
</dbReference>
<dbReference type="InterPro" id="IPR050173">
    <property type="entry name" value="ABC_transporter_C-like"/>
</dbReference>
<gene>
    <name evidence="11" type="ORF">CYMTET_24699</name>
</gene>
<feature type="transmembrane region" description="Helical" evidence="9">
    <location>
        <begin position="151"/>
        <end position="170"/>
    </location>
</feature>
<feature type="transmembrane region" description="Helical" evidence="9">
    <location>
        <begin position="70"/>
        <end position="88"/>
    </location>
</feature>
<keyword evidence="7 9" id="KW-1133">Transmembrane helix</keyword>
<reference evidence="11 12" key="1">
    <citation type="journal article" date="2015" name="Genome Biol. Evol.">
        <title>Comparative Genomics of a Bacterivorous Green Alga Reveals Evolutionary Causalities and Consequences of Phago-Mixotrophic Mode of Nutrition.</title>
        <authorList>
            <person name="Burns J.A."/>
            <person name="Paasch A."/>
            <person name="Narechania A."/>
            <person name="Kim E."/>
        </authorList>
    </citation>
    <scope>NUCLEOTIDE SEQUENCE [LARGE SCALE GENOMIC DNA]</scope>
    <source>
        <strain evidence="11 12">PLY_AMNH</strain>
    </source>
</reference>
<feature type="domain" description="ABC transmembrane type-1" evidence="10">
    <location>
        <begin position="18"/>
        <end position="295"/>
    </location>
</feature>
<evidence type="ECO:0000256" key="7">
    <source>
        <dbReference type="ARBA" id="ARBA00022989"/>
    </source>
</evidence>
<dbReference type="PANTHER" id="PTHR24223:SF443">
    <property type="entry name" value="MULTIDRUG-RESISTANCE LIKE PROTEIN 1, ISOFORM I"/>
    <property type="match status" value="1"/>
</dbReference>
<name>A0AAE0FVS9_9CHLO</name>
<protein>
    <recommendedName>
        <fullName evidence="10">ABC transmembrane type-1 domain-containing protein</fullName>
    </recommendedName>
</protein>
<keyword evidence="6" id="KW-0067">ATP-binding</keyword>
<evidence type="ECO:0000313" key="11">
    <source>
        <dbReference type="EMBL" id="KAK3266698.1"/>
    </source>
</evidence>
<evidence type="ECO:0000313" key="12">
    <source>
        <dbReference type="Proteomes" id="UP001190700"/>
    </source>
</evidence>
<sequence length="346" mass="38662">VLRVSFGLELARAFPLWVLGAAGTQAVPWVLNLIIHELEEGVPSHGNLALLAGLYALGFMWQSLFYKRCWMILATFIGRLSYSLRAAVFHKMLRMSSGARLVHSSGQILNMAASDIPNMAQNMPGSCWGILDVVSNLLLSPFFLYRLVGASFLYGCTIWIVIVPGTMVCSRRLFEVVKRKLACADKRVSVSSEVFESMGMVKLLGCERVMVQRIFEARTEELKEWRHMIFLNWTMSALASSFPLLLGPITLAIYNIQLPADEPASLATMFTALAFIWQLQSTLMNIKPIIVQLVQMQVVLRHLDVCSHPSTILQRELSTSHRIHIAPQIASEQDAPTSGCHTWSIV</sequence>
<dbReference type="EMBL" id="LGRX02012878">
    <property type="protein sequence ID" value="KAK3266698.1"/>
    <property type="molecule type" value="Genomic_DNA"/>
</dbReference>
<dbReference type="GO" id="GO:0016020">
    <property type="term" value="C:membrane"/>
    <property type="evidence" value="ECO:0007669"/>
    <property type="project" value="InterPro"/>
</dbReference>
<dbReference type="Gene3D" id="1.20.1560.10">
    <property type="entry name" value="ABC transporter type 1, transmembrane domain"/>
    <property type="match status" value="1"/>
</dbReference>
<evidence type="ECO:0000256" key="2">
    <source>
        <dbReference type="ARBA" id="ARBA00022448"/>
    </source>
</evidence>
<evidence type="ECO:0000256" key="4">
    <source>
        <dbReference type="ARBA" id="ARBA00022737"/>
    </source>
</evidence>
<feature type="non-terminal residue" evidence="11">
    <location>
        <position position="1"/>
    </location>
</feature>
<evidence type="ECO:0000256" key="6">
    <source>
        <dbReference type="ARBA" id="ARBA00022840"/>
    </source>
</evidence>
<evidence type="ECO:0000256" key="1">
    <source>
        <dbReference type="ARBA" id="ARBA00004127"/>
    </source>
</evidence>